<dbReference type="InterPro" id="IPR035901">
    <property type="entry name" value="GIY-YIG_endonuc_sf"/>
</dbReference>
<dbReference type="PROSITE" id="PS50164">
    <property type="entry name" value="GIY_YIG"/>
    <property type="match status" value="1"/>
</dbReference>
<sequence length="132" mass="15400">MLENIALEYVGKVKELLANRSLSFKDVVSKEVPDRPGVYVIFDERGNIIYVGRTRNLRRRLLGDHRRGNVRGSQFRKALMQNYDLASEEQINGYVDQCTFKFKEIEDPEERIRLEHFATAILAPTLNMKLKQ</sequence>
<dbReference type="AlphaFoldDB" id="A0A7C2P7U2"/>
<accession>A0A7C2P7U2</accession>
<proteinExistence type="predicted"/>
<gene>
    <name evidence="2" type="ORF">ENQ77_06885</name>
</gene>
<dbReference type="Gene3D" id="3.40.1440.10">
    <property type="entry name" value="GIY-YIG endonuclease"/>
    <property type="match status" value="1"/>
</dbReference>
<organism evidence="2">
    <name type="scientific">candidate division WOR-3 bacterium</name>
    <dbReference type="NCBI Taxonomy" id="2052148"/>
    <lineage>
        <taxon>Bacteria</taxon>
        <taxon>Bacteria division WOR-3</taxon>
    </lineage>
</organism>
<dbReference type="SMART" id="SM00465">
    <property type="entry name" value="GIYc"/>
    <property type="match status" value="1"/>
</dbReference>
<evidence type="ECO:0000313" key="2">
    <source>
        <dbReference type="EMBL" id="HEN28355.1"/>
    </source>
</evidence>
<reference evidence="2" key="1">
    <citation type="journal article" date="2020" name="mSystems">
        <title>Genome- and Community-Level Interaction Insights into Carbon Utilization and Element Cycling Functions of Hydrothermarchaeota in Hydrothermal Sediment.</title>
        <authorList>
            <person name="Zhou Z."/>
            <person name="Liu Y."/>
            <person name="Xu W."/>
            <person name="Pan J."/>
            <person name="Luo Z.H."/>
            <person name="Li M."/>
        </authorList>
    </citation>
    <scope>NUCLEOTIDE SEQUENCE [LARGE SCALE GENOMIC DNA]</scope>
    <source>
        <strain evidence="2">SpSt-34</strain>
    </source>
</reference>
<dbReference type="SUPFAM" id="SSF82771">
    <property type="entry name" value="GIY-YIG endonuclease"/>
    <property type="match status" value="1"/>
</dbReference>
<comment type="caution">
    <text evidence="2">The sequence shown here is derived from an EMBL/GenBank/DDBJ whole genome shotgun (WGS) entry which is preliminary data.</text>
</comment>
<name>A0A7C2P7U2_UNCW3</name>
<dbReference type="InterPro" id="IPR000305">
    <property type="entry name" value="GIY-YIG_endonuc"/>
</dbReference>
<feature type="domain" description="GIY-YIG" evidence="1">
    <location>
        <begin position="34"/>
        <end position="128"/>
    </location>
</feature>
<dbReference type="Pfam" id="PF01541">
    <property type="entry name" value="GIY-YIG"/>
    <property type="match status" value="1"/>
</dbReference>
<protein>
    <recommendedName>
        <fullName evidence="1">GIY-YIG domain-containing protein</fullName>
    </recommendedName>
</protein>
<evidence type="ECO:0000259" key="1">
    <source>
        <dbReference type="PROSITE" id="PS50164"/>
    </source>
</evidence>
<dbReference type="EMBL" id="DSOL01000196">
    <property type="protein sequence ID" value="HEN28355.1"/>
    <property type="molecule type" value="Genomic_DNA"/>
</dbReference>